<evidence type="ECO:0000256" key="4">
    <source>
        <dbReference type="SAM" id="MobiDB-lite"/>
    </source>
</evidence>
<keyword evidence="6" id="KW-1185">Reference proteome</keyword>
<reference evidence="5 6" key="1">
    <citation type="journal article" date="2015" name="Proc. Natl. Acad. Sci. U.S.A.">
        <title>The resurrection genome of Boea hygrometrica: A blueprint for survival of dehydration.</title>
        <authorList>
            <person name="Xiao L."/>
            <person name="Yang G."/>
            <person name="Zhang L."/>
            <person name="Yang X."/>
            <person name="Zhao S."/>
            <person name="Ji Z."/>
            <person name="Zhou Q."/>
            <person name="Hu M."/>
            <person name="Wang Y."/>
            <person name="Chen M."/>
            <person name="Xu Y."/>
            <person name="Jin H."/>
            <person name="Xiao X."/>
            <person name="Hu G."/>
            <person name="Bao F."/>
            <person name="Hu Y."/>
            <person name="Wan P."/>
            <person name="Li L."/>
            <person name="Deng X."/>
            <person name="Kuang T."/>
            <person name="Xiang C."/>
            <person name="Zhu J.K."/>
            <person name="Oliver M.J."/>
            <person name="He Y."/>
        </authorList>
    </citation>
    <scope>NUCLEOTIDE SEQUENCE [LARGE SCALE GENOMIC DNA]</scope>
    <source>
        <strain evidence="6">cv. XS01</strain>
    </source>
</reference>
<evidence type="ECO:0000256" key="2">
    <source>
        <dbReference type="ARBA" id="ARBA00023054"/>
    </source>
</evidence>
<dbReference type="Proteomes" id="UP000250235">
    <property type="component" value="Unassembled WGS sequence"/>
</dbReference>
<evidence type="ECO:0000256" key="1">
    <source>
        <dbReference type="ARBA" id="ARBA00005921"/>
    </source>
</evidence>
<sequence>MEKRKWLWKRKSSDRSPGESDSSGSFSLYSERSSDEQDALRESPSTGAQSPEVTSKLTLVVDDEVKDTVKNLTEKLSAALVNISAKEDLVQQHAKVAEEAVAGWEKAESEVETLKQQLDVVMQQNMSLDVRVSHLDAALKECVRQLRQAKDEQEQRIADALIKKDAEYDIAKAELDKQILDLQAQIEYARAENDASIDTRTLLVCEAMEKENEFLKNELLSRCRQLETMMIERDLSTRAAETASKLQLESIKKIAKLEAECRKLQAAARRLHKSVADSSFYAESATDSQSDGGETLNALVIDVHKRSDVEKNGDGTLAALDDAKINTPSVESEAVSGESISAETLVNPEFETLIKRVEQLEAEKLELERALDESGASLNASKGRLGELEIMEALQKELTAVNDSKILLEFQLIGMEAEARTNSSYVDLLKAENEKEQEETTQLKVKCKDLENELSRTTKESELKQSTITNHDFALKKEDLTAAADKLAECQKTIASLGRQLKSLATLEDFLMDNSNIPGLSSNGMNSPKCDSNPLRISIDTNVHLENGKGEDLPMYSCPLTSSENHATSIKNRNGFGKFFSLSKSVKEIVNNQD</sequence>
<gene>
    <name evidence="5" type="ORF">F511_10536</name>
</gene>
<feature type="compositionally biased region" description="Polar residues" evidence="4">
    <location>
        <begin position="43"/>
        <end position="54"/>
    </location>
</feature>
<dbReference type="Pfam" id="PF05911">
    <property type="entry name" value="FPP"/>
    <property type="match status" value="3"/>
</dbReference>
<dbReference type="OrthoDB" id="128924at2759"/>
<accession>A0A2Z7CXP2</accession>
<proteinExistence type="inferred from homology"/>
<comment type="similarity">
    <text evidence="1">Belongs to the FPP family.</text>
</comment>
<evidence type="ECO:0000313" key="6">
    <source>
        <dbReference type="Proteomes" id="UP000250235"/>
    </source>
</evidence>
<feature type="coiled-coil region" evidence="3">
    <location>
        <begin position="426"/>
        <end position="467"/>
    </location>
</feature>
<keyword evidence="2 3" id="KW-0175">Coiled coil</keyword>
<feature type="region of interest" description="Disordered" evidence="4">
    <location>
        <begin position="1"/>
        <end position="54"/>
    </location>
</feature>
<dbReference type="PANTHER" id="PTHR31580:SF5">
    <property type="entry name" value="FILAMENT-LIKE PLANT PROTEIN 1-RELATED"/>
    <property type="match status" value="1"/>
</dbReference>
<feature type="compositionally biased region" description="Low complexity" evidence="4">
    <location>
        <begin position="19"/>
        <end position="31"/>
    </location>
</feature>
<evidence type="ECO:0000256" key="3">
    <source>
        <dbReference type="SAM" id="Coils"/>
    </source>
</evidence>
<dbReference type="EMBL" id="KQ991595">
    <property type="protein sequence ID" value="KZV51583.1"/>
    <property type="molecule type" value="Genomic_DNA"/>
</dbReference>
<feature type="coiled-coil region" evidence="3">
    <location>
        <begin position="104"/>
        <end position="192"/>
    </location>
</feature>
<dbReference type="InterPro" id="IPR008587">
    <property type="entry name" value="FPP_plant"/>
</dbReference>
<dbReference type="PANTHER" id="PTHR31580">
    <property type="entry name" value="FILAMENT-LIKE PLANT PROTEIN 4"/>
    <property type="match status" value="1"/>
</dbReference>
<name>A0A2Z7CXP2_9LAMI</name>
<feature type="compositionally biased region" description="Basic and acidic residues" evidence="4">
    <location>
        <begin position="1"/>
        <end position="18"/>
    </location>
</feature>
<organism evidence="5 6">
    <name type="scientific">Dorcoceras hygrometricum</name>
    <dbReference type="NCBI Taxonomy" id="472368"/>
    <lineage>
        <taxon>Eukaryota</taxon>
        <taxon>Viridiplantae</taxon>
        <taxon>Streptophyta</taxon>
        <taxon>Embryophyta</taxon>
        <taxon>Tracheophyta</taxon>
        <taxon>Spermatophyta</taxon>
        <taxon>Magnoliopsida</taxon>
        <taxon>eudicotyledons</taxon>
        <taxon>Gunneridae</taxon>
        <taxon>Pentapetalae</taxon>
        <taxon>asterids</taxon>
        <taxon>lamiids</taxon>
        <taxon>Lamiales</taxon>
        <taxon>Gesneriaceae</taxon>
        <taxon>Didymocarpoideae</taxon>
        <taxon>Trichosporeae</taxon>
        <taxon>Loxocarpinae</taxon>
        <taxon>Dorcoceras</taxon>
    </lineage>
</organism>
<protein>
    <submittedName>
        <fullName evidence="5">Filament-like plant protein</fullName>
    </submittedName>
</protein>
<feature type="compositionally biased region" description="Basic and acidic residues" evidence="4">
    <location>
        <begin position="32"/>
        <end position="41"/>
    </location>
</feature>
<dbReference type="AlphaFoldDB" id="A0A2Z7CXP2"/>
<feature type="coiled-coil region" evidence="3">
    <location>
        <begin position="350"/>
        <end position="377"/>
    </location>
</feature>
<evidence type="ECO:0000313" key="5">
    <source>
        <dbReference type="EMBL" id="KZV51583.1"/>
    </source>
</evidence>